<evidence type="ECO:0000256" key="8">
    <source>
        <dbReference type="ARBA" id="ARBA00023242"/>
    </source>
</evidence>
<dbReference type="KEGG" id="tet:TTHERM_000011759"/>
<dbReference type="EMBL" id="GG662845">
    <property type="protein sequence ID" value="EWS76340.1"/>
    <property type="molecule type" value="Genomic_DNA"/>
</dbReference>
<evidence type="ECO:0000256" key="5">
    <source>
        <dbReference type="ARBA" id="ARBA00022806"/>
    </source>
</evidence>
<dbReference type="InterPro" id="IPR008050">
    <property type="entry name" value="MCM7"/>
</dbReference>
<evidence type="ECO:0000256" key="9">
    <source>
        <dbReference type="ARBA" id="ARBA00023306"/>
    </source>
</evidence>
<dbReference type="InParanoid" id="W7XAD3"/>
<keyword evidence="8 11" id="KW-0539">Nucleus</keyword>
<comment type="catalytic activity">
    <reaction evidence="11">
        <text>ATP + H2O = ADP + phosphate + H(+)</text>
        <dbReference type="Rhea" id="RHEA:13065"/>
        <dbReference type="ChEBI" id="CHEBI:15377"/>
        <dbReference type="ChEBI" id="CHEBI:15378"/>
        <dbReference type="ChEBI" id="CHEBI:30616"/>
        <dbReference type="ChEBI" id="CHEBI:43474"/>
        <dbReference type="ChEBI" id="CHEBI:456216"/>
        <dbReference type="EC" id="3.6.4.12"/>
    </reaction>
</comment>
<dbReference type="InterPro" id="IPR027417">
    <property type="entry name" value="P-loop_NTPase"/>
</dbReference>
<keyword evidence="4 11" id="KW-0378">Hydrolase</keyword>
<evidence type="ECO:0000259" key="12">
    <source>
        <dbReference type="PROSITE" id="PS50051"/>
    </source>
</evidence>
<name>W7XAD3_TETTS</name>
<dbReference type="Gene3D" id="2.20.28.10">
    <property type="match status" value="1"/>
</dbReference>
<dbReference type="PANTHER" id="PTHR11630:SF26">
    <property type="entry name" value="DNA REPLICATION LICENSING FACTOR MCM7"/>
    <property type="match status" value="1"/>
</dbReference>
<keyword evidence="6 10" id="KW-0067">ATP-binding</keyword>
<dbReference type="InterPro" id="IPR031327">
    <property type="entry name" value="MCM"/>
</dbReference>
<keyword evidence="2 11" id="KW-0235">DNA replication</keyword>
<dbReference type="Gene3D" id="2.40.50.140">
    <property type="entry name" value="Nucleic acid-binding proteins"/>
    <property type="match status" value="1"/>
</dbReference>
<dbReference type="SMART" id="SM00350">
    <property type="entry name" value="MCM"/>
    <property type="match status" value="1"/>
</dbReference>
<dbReference type="GO" id="GO:0006271">
    <property type="term" value="P:DNA strand elongation involved in DNA replication"/>
    <property type="evidence" value="ECO:0007669"/>
    <property type="project" value="TreeGrafter"/>
</dbReference>
<keyword evidence="14" id="KW-1185">Reference proteome</keyword>
<dbReference type="PRINTS" id="PR01657">
    <property type="entry name" value="MCMFAMILY"/>
</dbReference>
<dbReference type="InterPro" id="IPR027925">
    <property type="entry name" value="MCM_N"/>
</dbReference>
<dbReference type="PANTHER" id="PTHR11630">
    <property type="entry name" value="DNA REPLICATION LICENSING FACTOR MCM FAMILY MEMBER"/>
    <property type="match status" value="1"/>
</dbReference>
<comment type="similarity">
    <text evidence="10">Belongs to the MCM family.</text>
</comment>
<comment type="subcellular location">
    <subcellularLocation>
        <location evidence="1 11">Nucleus</location>
    </subcellularLocation>
</comment>
<dbReference type="PROSITE" id="PS00847">
    <property type="entry name" value="MCM_1"/>
    <property type="match status" value="1"/>
</dbReference>
<dbReference type="InterPro" id="IPR018525">
    <property type="entry name" value="MCM_CS"/>
</dbReference>
<evidence type="ECO:0000256" key="2">
    <source>
        <dbReference type="ARBA" id="ARBA00022705"/>
    </source>
</evidence>
<dbReference type="InterPro" id="IPR033762">
    <property type="entry name" value="MCM_OB"/>
</dbReference>
<accession>W7XAD3</accession>
<keyword evidence="7 10" id="KW-0238">DNA-binding</keyword>
<sequence length="752" mass="85356">MQGEYRFYNPKYLEKTALLTEFITSFKQISKDNSQQTHGDLKYMNLLQRVANNQDSRVDILMEDLEEYFKSEKDRPLIDAIQRNTSRFVDILSKVCDTVMPARNVPMTSDEEMENMQQILNDQRMSNMEGDQNKDDNVKNRLNPLLNRKFQLFIIRGPDSKQKITPIRNLKSEDIGGLVTIKAIVIRTSDVKPMMQVACYICDTCGCELYQTVSSKTFTPLQECISNTCKTNRTKGKVVISPSSSVFQAYQEIRVQETSDQIPQGNIPRRFLILAKGANVNQCSPGDLVTVQGVFLPSEHDDYLSRSNLIMETFIESYKIQKEKKSYSDMQIEEDIQIKIQEMREEMTDEQIYELLARSIAPEIYGLEDVKKALLLLMVGGTSLETKDGMRIRGDINMAMIGDPGVAKSQLLKHIARVSPRGIYTTGKGSSGVGLTASLIKDPITHEMSLEAGALVLADMGVCCIDEFDKMNENDRTSIHEVMEQQTVSIAKAGMATSLNARTSILAAANPLYGRYNKKVSPHKNINLPYALLSRFDLVFILLDTASEENDSRLAKHILQVHKTLQPPKSTEETVDAAVIKAYISQAKQFQPTINKELHDFLTSRYLEKRKAQNDKSKDGYNYTTPRTLLGILRLAQSLAKLRFSETVSQKDVDEALRLIEESQKSVQEGQDDGSTQQKIQKDFKSEIYQIISKLCLKQKDFIISESEALKQVLAKGYTNTQFEKTLDYYNQIDLLMVNQETKKITYIVTKE</sequence>
<dbReference type="InterPro" id="IPR001208">
    <property type="entry name" value="MCM_dom"/>
</dbReference>
<keyword evidence="5 11" id="KW-0347">Helicase</keyword>
<dbReference type="InterPro" id="IPR041562">
    <property type="entry name" value="MCM_lid"/>
</dbReference>
<dbReference type="SUPFAM" id="SSF52540">
    <property type="entry name" value="P-loop containing nucleoside triphosphate hydrolases"/>
    <property type="match status" value="1"/>
</dbReference>
<evidence type="ECO:0000313" key="14">
    <source>
        <dbReference type="Proteomes" id="UP000009168"/>
    </source>
</evidence>
<dbReference type="PRINTS" id="PR01663">
    <property type="entry name" value="MCMPROTEIN7"/>
</dbReference>
<dbReference type="Pfam" id="PF17855">
    <property type="entry name" value="MCM_lid"/>
    <property type="match status" value="1"/>
</dbReference>
<evidence type="ECO:0000256" key="10">
    <source>
        <dbReference type="RuleBase" id="RU004070"/>
    </source>
</evidence>
<reference evidence="14" key="1">
    <citation type="journal article" date="2006" name="PLoS Biol.">
        <title>Macronuclear genome sequence of the ciliate Tetrahymena thermophila, a model eukaryote.</title>
        <authorList>
            <person name="Eisen J.A."/>
            <person name="Coyne R.S."/>
            <person name="Wu M."/>
            <person name="Wu D."/>
            <person name="Thiagarajan M."/>
            <person name="Wortman J.R."/>
            <person name="Badger J.H."/>
            <person name="Ren Q."/>
            <person name="Amedeo P."/>
            <person name="Jones K.M."/>
            <person name="Tallon L.J."/>
            <person name="Delcher A.L."/>
            <person name="Salzberg S.L."/>
            <person name="Silva J.C."/>
            <person name="Haas B.J."/>
            <person name="Majoros W.H."/>
            <person name="Farzad M."/>
            <person name="Carlton J.M."/>
            <person name="Smith R.K. Jr."/>
            <person name="Garg J."/>
            <person name="Pearlman R.E."/>
            <person name="Karrer K.M."/>
            <person name="Sun L."/>
            <person name="Manning G."/>
            <person name="Elde N.C."/>
            <person name="Turkewitz A.P."/>
            <person name="Asai D.J."/>
            <person name="Wilkes D.E."/>
            <person name="Wang Y."/>
            <person name="Cai H."/>
            <person name="Collins K."/>
            <person name="Stewart B.A."/>
            <person name="Lee S.R."/>
            <person name="Wilamowska K."/>
            <person name="Weinberg Z."/>
            <person name="Ruzzo W.L."/>
            <person name="Wloga D."/>
            <person name="Gaertig J."/>
            <person name="Frankel J."/>
            <person name="Tsao C.-C."/>
            <person name="Gorovsky M.A."/>
            <person name="Keeling P.J."/>
            <person name="Waller R.F."/>
            <person name="Patron N.J."/>
            <person name="Cherry J.M."/>
            <person name="Stover N.A."/>
            <person name="Krieger C.J."/>
            <person name="del Toro C."/>
            <person name="Ryder H.F."/>
            <person name="Williamson S.C."/>
            <person name="Barbeau R.A."/>
            <person name="Hamilton E.P."/>
            <person name="Orias E."/>
        </authorList>
    </citation>
    <scope>NUCLEOTIDE SEQUENCE [LARGE SCALE GENOMIC DNA]</scope>
    <source>
        <strain evidence="14">SB210</strain>
    </source>
</reference>
<dbReference type="Gene3D" id="3.30.1640.10">
    <property type="entry name" value="mini-chromosome maintenance (MCM) complex, chain A, domain 1"/>
    <property type="match status" value="1"/>
</dbReference>
<dbReference type="OrthoDB" id="271325at2759"/>
<protein>
    <recommendedName>
        <fullName evidence="11">DNA replication licensing factor MCM7</fullName>
        <ecNumber evidence="11">3.6.4.12</ecNumber>
    </recommendedName>
</protein>
<dbReference type="Pfam" id="PF00493">
    <property type="entry name" value="MCM"/>
    <property type="match status" value="1"/>
</dbReference>
<dbReference type="GO" id="GO:0005634">
    <property type="term" value="C:nucleus"/>
    <property type="evidence" value="ECO:0007669"/>
    <property type="project" value="UniProtKB-SubCell"/>
</dbReference>
<dbReference type="AlphaFoldDB" id="W7XAD3"/>
<dbReference type="EC" id="3.6.4.12" evidence="11"/>
<dbReference type="PROSITE" id="PS50051">
    <property type="entry name" value="MCM_2"/>
    <property type="match status" value="1"/>
</dbReference>
<dbReference type="SUPFAM" id="SSF50249">
    <property type="entry name" value="Nucleic acid-binding proteins"/>
    <property type="match status" value="1"/>
</dbReference>
<gene>
    <name evidence="11" type="primary">MCM7</name>
    <name evidence="13" type="ORF">TTHERM_000011759</name>
</gene>
<evidence type="ECO:0000256" key="1">
    <source>
        <dbReference type="ARBA" id="ARBA00004123"/>
    </source>
</evidence>
<evidence type="ECO:0000256" key="4">
    <source>
        <dbReference type="ARBA" id="ARBA00022801"/>
    </source>
</evidence>
<dbReference type="Gene3D" id="3.40.50.300">
    <property type="entry name" value="P-loop containing nucleotide triphosphate hydrolases"/>
    <property type="match status" value="1"/>
</dbReference>
<feature type="domain" description="MCM C-terminal AAA(+) ATPase" evidence="12">
    <location>
        <begin position="352"/>
        <end position="558"/>
    </location>
</feature>
<keyword evidence="3 10" id="KW-0547">Nucleotide-binding</keyword>
<comment type="function">
    <text evidence="11">Acts as component of the MCM2-7 complex (MCM complex) which is the replicative helicase essential for 'once per cell cycle' DNA replication initiation and elongation in eukaryotic cells. The active ATPase sites in the MCM2-7 ring are formed through the interaction surfaces of two neighboring subunits such that a critical structure of a conserved arginine finger motif is provided in trans relative to the ATP-binding site of the Walker A box of the adjacent subunit. The six ATPase active sites, however, are likely to contribute differentially to the complex helicase activity.</text>
</comment>
<dbReference type="Pfam" id="PF24901">
    <property type="entry name" value="WHD_MCM7"/>
    <property type="match status" value="1"/>
</dbReference>
<dbReference type="Proteomes" id="UP000009168">
    <property type="component" value="Unassembled WGS sequence"/>
</dbReference>
<dbReference type="GO" id="GO:0005524">
    <property type="term" value="F:ATP binding"/>
    <property type="evidence" value="ECO:0007669"/>
    <property type="project" value="UniProtKB-KW"/>
</dbReference>
<evidence type="ECO:0000313" key="13">
    <source>
        <dbReference type="EMBL" id="EWS76340.1"/>
    </source>
</evidence>
<proteinExistence type="inferred from homology"/>
<evidence type="ECO:0000256" key="6">
    <source>
        <dbReference type="ARBA" id="ARBA00022840"/>
    </source>
</evidence>
<dbReference type="InterPro" id="IPR012340">
    <property type="entry name" value="NA-bd_OB-fold"/>
</dbReference>
<dbReference type="FunCoup" id="W7XAD3">
    <property type="interactions" value="563"/>
</dbReference>
<dbReference type="FunFam" id="3.40.50.300:FF:000501">
    <property type="entry name" value="DNA replication licensing factor MCM7"/>
    <property type="match status" value="1"/>
</dbReference>
<dbReference type="Pfam" id="PF17207">
    <property type="entry name" value="MCM_OB"/>
    <property type="match status" value="1"/>
</dbReference>
<dbReference type="STRING" id="312017.W7XAD3"/>
<dbReference type="GO" id="GO:0017116">
    <property type="term" value="F:single-stranded DNA helicase activity"/>
    <property type="evidence" value="ECO:0007669"/>
    <property type="project" value="TreeGrafter"/>
</dbReference>
<dbReference type="GeneID" id="24436805"/>
<evidence type="ECO:0000256" key="7">
    <source>
        <dbReference type="ARBA" id="ARBA00023125"/>
    </source>
</evidence>
<dbReference type="GO" id="GO:0006270">
    <property type="term" value="P:DNA replication initiation"/>
    <property type="evidence" value="ECO:0007669"/>
    <property type="project" value="InterPro"/>
</dbReference>
<dbReference type="GO" id="GO:0000727">
    <property type="term" value="P:double-strand break repair via break-induced replication"/>
    <property type="evidence" value="ECO:0007669"/>
    <property type="project" value="TreeGrafter"/>
</dbReference>
<dbReference type="GO" id="GO:0003697">
    <property type="term" value="F:single-stranded DNA binding"/>
    <property type="evidence" value="ECO:0007669"/>
    <property type="project" value="TreeGrafter"/>
</dbReference>
<dbReference type="GO" id="GO:0042555">
    <property type="term" value="C:MCM complex"/>
    <property type="evidence" value="ECO:0007669"/>
    <property type="project" value="InterPro"/>
</dbReference>
<evidence type="ECO:0000256" key="3">
    <source>
        <dbReference type="ARBA" id="ARBA00022741"/>
    </source>
</evidence>
<dbReference type="GO" id="GO:0016887">
    <property type="term" value="F:ATP hydrolysis activity"/>
    <property type="evidence" value="ECO:0007669"/>
    <property type="project" value="RHEA"/>
</dbReference>
<keyword evidence="9 11" id="KW-0131">Cell cycle</keyword>
<organism evidence="13 14">
    <name type="scientific">Tetrahymena thermophila (strain SB210)</name>
    <dbReference type="NCBI Taxonomy" id="312017"/>
    <lineage>
        <taxon>Eukaryota</taxon>
        <taxon>Sar</taxon>
        <taxon>Alveolata</taxon>
        <taxon>Ciliophora</taxon>
        <taxon>Intramacronucleata</taxon>
        <taxon>Oligohymenophorea</taxon>
        <taxon>Hymenostomatida</taxon>
        <taxon>Tetrahymenina</taxon>
        <taxon>Tetrahymenidae</taxon>
        <taxon>Tetrahymena</taxon>
    </lineage>
</organism>
<dbReference type="RefSeq" id="XP_012651124.1">
    <property type="nucleotide sequence ID" value="XM_012795670.1"/>
</dbReference>
<dbReference type="Pfam" id="PF14551">
    <property type="entry name" value="MCM_N"/>
    <property type="match status" value="1"/>
</dbReference>
<evidence type="ECO:0000256" key="11">
    <source>
        <dbReference type="RuleBase" id="RU365012"/>
    </source>
</evidence>